<organism evidence="12 13">
    <name type="scientific">Pelagomonas calceolata</name>
    <dbReference type="NCBI Taxonomy" id="35677"/>
    <lineage>
        <taxon>Eukaryota</taxon>
        <taxon>Sar</taxon>
        <taxon>Stramenopiles</taxon>
        <taxon>Ochrophyta</taxon>
        <taxon>Pelagophyceae</taxon>
        <taxon>Pelagomonadales</taxon>
        <taxon>Pelagomonadaceae</taxon>
        <taxon>Pelagomonas</taxon>
    </lineage>
</organism>
<keyword evidence="2" id="KW-0507">mRNA processing</keyword>
<feature type="domain" description="UBP-type" evidence="11">
    <location>
        <begin position="20"/>
        <end position="117"/>
    </location>
</feature>
<dbReference type="GO" id="GO:0000245">
    <property type="term" value="P:spliceosomal complex assembly"/>
    <property type="evidence" value="ECO:0007669"/>
    <property type="project" value="InterPro"/>
</dbReference>
<dbReference type="SUPFAM" id="SSF54001">
    <property type="entry name" value="Cysteine proteinases"/>
    <property type="match status" value="1"/>
</dbReference>
<dbReference type="SMART" id="SM00290">
    <property type="entry name" value="ZnF_UBP"/>
    <property type="match status" value="1"/>
</dbReference>
<evidence type="ECO:0000256" key="2">
    <source>
        <dbReference type="ARBA" id="ARBA00022664"/>
    </source>
</evidence>
<evidence type="ECO:0000259" key="10">
    <source>
        <dbReference type="PROSITE" id="PS50235"/>
    </source>
</evidence>
<keyword evidence="4" id="KW-0747">Spliceosome</keyword>
<comment type="caution">
    <text evidence="12">The sequence shown here is derived from an EMBL/GenBank/DDBJ whole genome shotgun (WGS) entry which is preliminary data.</text>
</comment>
<dbReference type="GO" id="GO:0008270">
    <property type="term" value="F:zinc ion binding"/>
    <property type="evidence" value="ECO:0007669"/>
    <property type="project" value="UniProtKB-KW"/>
</dbReference>
<dbReference type="GO" id="GO:0005681">
    <property type="term" value="C:spliceosomal complex"/>
    <property type="evidence" value="ECO:0007669"/>
    <property type="project" value="UniProtKB-KW"/>
</dbReference>
<evidence type="ECO:0000256" key="3">
    <source>
        <dbReference type="ARBA" id="ARBA00022723"/>
    </source>
</evidence>
<dbReference type="InterPro" id="IPR033809">
    <property type="entry name" value="USP39"/>
</dbReference>
<comment type="subcellular location">
    <subcellularLocation>
        <location evidence="1">Nucleus</location>
    </subcellularLocation>
</comment>
<dbReference type="GO" id="GO:0004843">
    <property type="term" value="F:cysteine-type deubiquitinase activity"/>
    <property type="evidence" value="ECO:0007669"/>
    <property type="project" value="InterPro"/>
</dbReference>
<keyword evidence="5 9" id="KW-0863">Zinc-finger</keyword>
<dbReference type="Gene3D" id="3.90.70.10">
    <property type="entry name" value="Cysteine proteinases"/>
    <property type="match status" value="1"/>
</dbReference>
<evidence type="ECO:0000313" key="12">
    <source>
        <dbReference type="EMBL" id="CAH0375099.1"/>
    </source>
</evidence>
<evidence type="ECO:0000256" key="7">
    <source>
        <dbReference type="ARBA" id="ARBA00023187"/>
    </source>
</evidence>
<sequence>MSAPPPGLAPPAKRSRTNEVQCPYLDTINRHLLDFDFEKVCSQSLSTQNVYSCLVCGKFFQGRGPKTHAYTHATLCGHHMFAHLDTCKIYCLPDNYEVVDSSLDDVIRCLRPSFTPERIEQLDKVATLARDVHGVAYLPGFCGLNNLKKTDYINVVVHQLAHVRPLRDFFLDPRNYKDRPSPLVREFGALLRKIWSRDNFKSVVSPHELVQEVTRASKLRFKIGTSADAADFLGWLLNQLHRDLGGTKRPGSSIIHDVFQGSIRVETLSRKTHLTKRDDADVDATATSAESAGWKRDEKDLNFLYLTLDVPPTPLFKDTQGGNIVPQIPLFDVLTKYNGVRLTDTVRAGVQSRRRYVITKLPKFLVFHFARFSKNNFTAEKNPTIVHIPVKDLELKDQFALEGIASQEATKYDLLANACHDLPAGLDKDGRKEPLQHGTYRVHVKQQSSDQWYEIQDLHVSETMPQLIGLSESLLTIYQRRDA</sequence>
<dbReference type="PROSITE" id="PS50271">
    <property type="entry name" value="ZF_UBP"/>
    <property type="match status" value="1"/>
</dbReference>
<evidence type="ECO:0000256" key="4">
    <source>
        <dbReference type="ARBA" id="ARBA00022728"/>
    </source>
</evidence>
<feature type="domain" description="USP" evidence="10">
    <location>
        <begin position="142"/>
        <end position="481"/>
    </location>
</feature>
<dbReference type="SUPFAM" id="SSF57850">
    <property type="entry name" value="RING/U-box"/>
    <property type="match status" value="1"/>
</dbReference>
<evidence type="ECO:0000259" key="11">
    <source>
        <dbReference type="PROSITE" id="PS50271"/>
    </source>
</evidence>
<evidence type="ECO:0000256" key="5">
    <source>
        <dbReference type="ARBA" id="ARBA00022771"/>
    </source>
</evidence>
<dbReference type="Pfam" id="PF00443">
    <property type="entry name" value="UCH"/>
    <property type="match status" value="1"/>
</dbReference>
<evidence type="ECO:0008006" key="14">
    <source>
        <dbReference type="Google" id="ProtNLM"/>
    </source>
</evidence>
<dbReference type="AlphaFoldDB" id="A0A8J2X0J3"/>
<proteinExistence type="predicted"/>
<name>A0A8J2X0J3_9STRA</name>
<evidence type="ECO:0000256" key="8">
    <source>
        <dbReference type="ARBA" id="ARBA00023242"/>
    </source>
</evidence>
<dbReference type="Proteomes" id="UP000789595">
    <property type="component" value="Unassembled WGS sequence"/>
</dbReference>
<gene>
    <name evidence="12" type="ORF">PECAL_4P24200</name>
</gene>
<dbReference type="CDD" id="cd02669">
    <property type="entry name" value="Peptidase_C19M"/>
    <property type="match status" value="1"/>
</dbReference>
<evidence type="ECO:0000313" key="13">
    <source>
        <dbReference type="Proteomes" id="UP000789595"/>
    </source>
</evidence>
<evidence type="ECO:0000256" key="1">
    <source>
        <dbReference type="ARBA" id="ARBA00004123"/>
    </source>
</evidence>
<dbReference type="InterPro" id="IPR050185">
    <property type="entry name" value="Ub_carboxyl-term_hydrolase"/>
</dbReference>
<dbReference type="InterPro" id="IPR001394">
    <property type="entry name" value="Peptidase_C19_UCH"/>
</dbReference>
<dbReference type="OrthoDB" id="10263353at2759"/>
<dbReference type="PANTHER" id="PTHR21646">
    <property type="entry name" value="UBIQUITIN CARBOXYL-TERMINAL HYDROLASE"/>
    <property type="match status" value="1"/>
</dbReference>
<dbReference type="InterPro" id="IPR001607">
    <property type="entry name" value="Znf_UBP"/>
</dbReference>
<keyword evidence="7" id="KW-0508">mRNA splicing</keyword>
<protein>
    <recommendedName>
        <fullName evidence="14">USP domain-containing protein</fullName>
    </recommendedName>
</protein>
<accession>A0A8J2X0J3</accession>
<keyword evidence="13" id="KW-1185">Reference proteome</keyword>
<evidence type="ECO:0000256" key="6">
    <source>
        <dbReference type="ARBA" id="ARBA00022833"/>
    </source>
</evidence>
<dbReference type="Pfam" id="PF02148">
    <property type="entry name" value="zf-UBP"/>
    <property type="match status" value="1"/>
</dbReference>
<dbReference type="PROSITE" id="PS50235">
    <property type="entry name" value="USP_3"/>
    <property type="match status" value="1"/>
</dbReference>
<dbReference type="EMBL" id="CAKKNE010000004">
    <property type="protein sequence ID" value="CAH0375099.1"/>
    <property type="molecule type" value="Genomic_DNA"/>
</dbReference>
<keyword evidence="6" id="KW-0862">Zinc</keyword>
<evidence type="ECO:0000256" key="9">
    <source>
        <dbReference type="PROSITE-ProRule" id="PRU00502"/>
    </source>
</evidence>
<keyword evidence="8" id="KW-0539">Nucleus</keyword>
<keyword evidence="3" id="KW-0479">Metal-binding</keyword>
<dbReference type="InterPro" id="IPR038765">
    <property type="entry name" value="Papain-like_cys_pep_sf"/>
</dbReference>
<dbReference type="PANTHER" id="PTHR21646:SF16">
    <property type="entry name" value="U4_U6.U5 TRI-SNRNP-ASSOCIATED PROTEIN 2"/>
    <property type="match status" value="1"/>
</dbReference>
<dbReference type="Gene3D" id="3.30.40.10">
    <property type="entry name" value="Zinc/RING finger domain, C3HC4 (zinc finger)"/>
    <property type="match status" value="1"/>
</dbReference>
<dbReference type="GO" id="GO:0016579">
    <property type="term" value="P:protein deubiquitination"/>
    <property type="evidence" value="ECO:0007669"/>
    <property type="project" value="InterPro"/>
</dbReference>
<dbReference type="InterPro" id="IPR028889">
    <property type="entry name" value="USP"/>
</dbReference>
<reference evidence="12" key="1">
    <citation type="submission" date="2021-11" db="EMBL/GenBank/DDBJ databases">
        <authorList>
            <consortium name="Genoscope - CEA"/>
            <person name="William W."/>
        </authorList>
    </citation>
    <scope>NUCLEOTIDE SEQUENCE</scope>
</reference>
<dbReference type="InterPro" id="IPR013083">
    <property type="entry name" value="Znf_RING/FYVE/PHD"/>
</dbReference>